<gene>
    <name evidence="1" type="ORF">CYY_000432</name>
</gene>
<proteinExistence type="predicted"/>
<sequence length="460" mass="54857">MQVSVLGSSYYFIDVIQTISEIYYEIEETSKQTICSDEFDDYNLKAYRKAEIDNKMRHFLIKLWNGEYSKFTLYYTHYHVYSTFQPFTSDTIMLVFNLNDRESFHINLINYVQEITRFARTGTPIIIIGISDYPEGDSFREKNRVSMEEITKIFPISIFCEYQSYLPLIEKRKHFKESFDPLIKLIFARCNSIRGRYLIKNTHNKNGIPYKQLFKKDLDLYNIYPHSHPVKFNNQKERDKYEESFFRVFKNKFLFHFIFQQIHIINYVHNQNPFKISPPTSPAQLISCGFSNELKDILIKNQSQQQFRFTYLDIVFLLRSKETDFQLFSNIYDRYFASFHPENGPFYWLCRYGESPSSDFSTMEALNHLENSTIGGNIDIISFFLKKDNKLLTSKCIELAIVNNYLYLVKLYLKEIKTKIDFQELVRIADDSSDLEIKNYLKKKSKSYSNPLNKIKNLFI</sequence>
<accession>A0A8J4V8X9</accession>
<organism evidence="1 2">
    <name type="scientific">Polysphondylium violaceum</name>
    <dbReference type="NCBI Taxonomy" id="133409"/>
    <lineage>
        <taxon>Eukaryota</taxon>
        <taxon>Amoebozoa</taxon>
        <taxon>Evosea</taxon>
        <taxon>Eumycetozoa</taxon>
        <taxon>Dictyostelia</taxon>
        <taxon>Dictyosteliales</taxon>
        <taxon>Dictyosteliaceae</taxon>
        <taxon>Polysphondylium</taxon>
    </lineage>
</organism>
<protein>
    <submittedName>
        <fullName evidence="1">Uncharacterized protein</fullName>
    </submittedName>
</protein>
<name>A0A8J4V8X9_9MYCE</name>
<dbReference type="EMBL" id="AJWJ01000008">
    <property type="protein sequence ID" value="KAF2078242.1"/>
    <property type="molecule type" value="Genomic_DNA"/>
</dbReference>
<comment type="caution">
    <text evidence="1">The sequence shown here is derived from an EMBL/GenBank/DDBJ whole genome shotgun (WGS) entry which is preliminary data.</text>
</comment>
<reference evidence="1" key="1">
    <citation type="submission" date="2020-01" db="EMBL/GenBank/DDBJ databases">
        <title>Development of genomics and gene disruption for Polysphondylium violaceum indicates a role for the polyketide synthase stlB in stalk morphogenesis.</title>
        <authorList>
            <person name="Narita B."/>
            <person name="Kawabe Y."/>
            <person name="Kin K."/>
            <person name="Saito T."/>
            <person name="Gibbs R."/>
            <person name="Kuspa A."/>
            <person name="Muzny D."/>
            <person name="Queller D."/>
            <person name="Richards S."/>
            <person name="Strassman J."/>
            <person name="Sucgang R."/>
            <person name="Worley K."/>
            <person name="Schaap P."/>
        </authorList>
    </citation>
    <scope>NUCLEOTIDE SEQUENCE</scope>
    <source>
        <strain evidence="1">QSvi11</strain>
    </source>
</reference>
<dbReference type="AlphaFoldDB" id="A0A8J4V8X9"/>
<evidence type="ECO:0000313" key="1">
    <source>
        <dbReference type="EMBL" id="KAF2078242.1"/>
    </source>
</evidence>
<evidence type="ECO:0000313" key="2">
    <source>
        <dbReference type="Proteomes" id="UP000695562"/>
    </source>
</evidence>
<keyword evidence="2" id="KW-1185">Reference proteome</keyword>
<dbReference type="Proteomes" id="UP000695562">
    <property type="component" value="Unassembled WGS sequence"/>
</dbReference>